<dbReference type="GeneTree" id="ENSGT00940000153178"/>
<reference evidence="1" key="4">
    <citation type="submission" date="2025-09" db="UniProtKB">
        <authorList>
            <consortium name="Ensembl"/>
        </authorList>
    </citation>
    <scope>IDENTIFICATION</scope>
    <source>
        <strain evidence="1">C57BL/6J</strain>
    </source>
</reference>
<dbReference type="Proteomes" id="UP000000589">
    <property type="component" value="Chromosome 14"/>
</dbReference>
<evidence type="ECO:0000313" key="2">
    <source>
        <dbReference type="MGI" id="MGI:3779776"/>
    </source>
</evidence>
<dbReference type="MGI" id="MGI:3779776">
    <property type="gene designation" value="Gm7995"/>
</dbReference>
<gene>
    <name evidence="1 2" type="primary">Gm7995</name>
</gene>
<keyword evidence="3" id="KW-1185">Reference proteome</keyword>
<dbReference type="AGR" id="MGI:3779776"/>
<reference evidence="1 3" key="2">
    <citation type="journal article" date="2011" name="PLoS Biol.">
        <title>Modernizing reference genome assemblies.</title>
        <authorList>
            <person name="Church D.M."/>
            <person name="Schneider V.A."/>
            <person name="Graves T."/>
            <person name="Auger K."/>
            <person name="Cunningham F."/>
            <person name="Bouk N."/>
            <person name="Chen H.C."/>
            <person name="Agarwala R."/>
            <person name="McLaren W.M."/>
            <person name="Ritchie G.R."/>
            <person name="Albracht D."/>
            <person name="Kremitzki M."/>
            <person name="Rock S."/>
            <person name="Kotkiewicz H."/>
            <person name="Kremitzki C."/>
            <person name="Wollam A."/>
            <person name="Trani L."/>
            <person name="Fulton L."/>
            <person name="Fulton R."/>
            <person name="Matthews L."/>
            <person name="Whitehead S."/>
            <person name="Chow W."/>
            <person name="Torrance J."/>
            <person name="Dunn M."/>
            <person name="Harden G."/>
            <person name="Threadgold G."/>
            <person name="Wood J."/>
            <person name="Collins J."/>
            <person name="Heath P."/>
            <person name="Griffiths G."/>
            <person name="Pelan S."/>
            <person name="Grafham D."/>
            <person name="Eichler E.E."/>
            <person name="Weinstock G."/>
            <person name="Mardis E.R."/>
            <person name="Wilson R.K."/>
            <person name="Howe K."/>
            <person name="Flicek P."/>
            <person name="Hubbard T."/>
        </authorList>
    </citation>
    <scope>NUCLEOTIDE SEQUENCE [LARGE SCALE GENOMIC DNA]</scope>
    <source>
        <strain evidence="1 3">C57BL/6J</strain>
    </source>
</reference>
<evidence type="ECO:0000313" key="1">
    <source>
        <dbReference type="Ensembl" id="ENSMUSP00000159784.1"/>
    </source>
</evidence>
<name>A0AA74KSP6_MOUSE</name>
<reference evidence="1 3" key="1">
    <citation type="journal article" date="2009" name="PLoS Biol.">
        <title>Lineage-specific biology revealed by a finished genome assembly of the mouse.</title>
        <authorList>
            <consortium name="Mouse Genome Sequencing Consortium"/>
            <person name="Church D.M."/>
            <person name="Goodstadt L."/>
            <person name="Hillier L.W."/>
            <person name="Zody M.C."/>
            <person name="Goldstein S."/>
            <person name="She X."/>
            <person name="Bult C.J."/>
            <person name="Agarwala R."/>
            <person name="Cherry J.L."/>
            <person name="DiCuccio M."/>
            <person name="Hlavina W."/>
            <person name="Kapustin Y."/>
            <person name="Meric P."/>
            <person name="Maglott D."/>
            <person name="Birtle Z."/>
            <person name="Marques A.C."/>
            <person name="Graves T."/>
            <person name="Zhou S."/>
            <person name="Teague B."/>
            <person name="Potamousis K."/>
            <person name="Churas C."/>
            <person name="Place M."/>
            <person name="Herschleb J."/>
            <person name="Runnheim R."/>
            <person name="Forrest D."/>
            <person name="Amos-Landgraf J."/>
            <person name="Schwartz D.C."/>
            <person name="Cheng Z."/>
            <person name="Lindblad-Toh K."/>
            <person name="Eichler E.E."/>
            <person name="Ponting C.P."/>
        </authorList>
    </citation>
    <scope>NUCLEOTIDE SEQUENCE [LARGE SCALE GENOMIC DNA]</scope>
    <source>
        <strain evidence="1 3">C57BL/6J</strain>
    </source>
</reference>
<sequence length="134" mass="15187">MVWKNCKFEGFSQAQKDDDPTGPAKIGILKALLDAEQILMYLSTSLKPSKQAVLLDQRLHKIKASLPIANQKRRKCSPRLPWLQGLDAMVVNLLCTPSAPGKQLCLSKILTWSLICLSFCRIFQTYGRKRKKAW</sequence>
<proteinExistence type="predicted"/>
<accession>A0AA74KSP6</accession>
<protein>
    <submittedName>
        <fullName evidence="1">Predicted gene 7995</fullName>
    </submittedName>
</protein>
<organism evidence="1 3">
    <name type="scientific">Mus musculus</name>
    <name type="common">Mouse</name>
    <dbReference type="NCBI Taxonomy" id="10090"/>
    <lineage>
        <taxon>Eukaryota</taxon>
        <taxon>Metazoa</taxon>
        <taxon>Chordata</taxon>
        <taxon>Craniata</taxon>
        <taxon>Vertebrata</taxon>
        <taxon>Euteleostomi</taxon>
        <taxon>Mammalia</taxon>
        <taxon>Eutheria</taxon>
        <taxon>Euarchontoglires</taxon>
        <taxon>Glires</taxon>
        <taxon>Rodentia</taxon>
        <taxon>Myomorpha</taxon>
        <taxon>Muroidea</taxon>
        <taxon>Muridae</taxon>
        <taxon>Murinae</taxon>
        <taxon>Mus</taxon>
        <taxon>Mus</taxon>
    </lineage>
</organism>
<evidence type="ECO:0000313" key="3">
    <source>
        <dbReference type="Proteomes" id="UP000000589"/>
    </source>
</evidence>
<dbReference type="AlphaFoldDB" id="A0AA74KSP6"/>
<dbReference type="Ensembl" id="ENSMUST00000249540.1">
    <property type="protein sequence ID" value="ENSMUSP00000159784.1"/>
    <property type="gene ID" value="ENSMUSG00000094157.9"/>
</dbReference>
<reference evidence="1" key="3">
    <citation type="submission" date="2025-08" db="UniProtKB">
        <authorList>
            <consortium name="Ensembl"/>
        </authorList>
    </citation>
    <scope>IDENTIFICATION</scope>
    <source>
        <strain evidence="1">C57BL/6J</strain>
    </source>
</reference>